<organism evidence="3 4">
    <name type="scientific">Drosophila busckii</name>
    <name type="common">Fruit fly</name>
    <dbReference type="NCBI Taxonomy" id="30019"/>
    <lineage>
        <taxon>Eukaryota</taxon>
        <taxon>Metazoa</taxon>
        <taxon>Ecdysozoa</taxon>
        <taxon>Arthropoda</taxon>
        <taxon>Hexapoda</taxon>
        <taxon>Insecta</taxon>
        <taxon>Pterygota</taxon>
        <taxon>Neoptera</taxon>
        <taxon>Endopterygota</taxon>
        <taxon>Diptera</taxon>
        <taxon>Brachycera</taxon>
        <taxon>Muscomorpha</taxon>
        <taxon>Ephydroidea</taxon>
        <taxon>Drosophilidae</taxon>
        <taxon>Drosophila</taxon>
    </lineage>
</organism>
<dbReference type="InterPro" id="IPR015915">
    <property type="entry name" value="Kelch-typ_b-propeller"/>
</dbReference>
<dbReference type="Proteomes" id="UP000494163">
    <property type="component" value="Chromosome X"/>
</dbReference>
<evidence type="ECO:0000256" key="1">
    <source>
        <dbReference type="ARBA" id="ARBA00022441"/>
    </source>
</evidence>
<dbReference type="AlphaFoldDB" id="A0A0M3QZN6"/>
<dbReference type="Pfam" id="PF01344">
    <property type="entry name" value="Kelch_1"/>
    <property type="match status" value="1"/>
</dbReference>
<keyword evidence="4" id="KW-1185">Reference proteome</keyword>
<feature type="compositionally biased region" description="Basic and acidic residues" evidence="2">
    <location>
        <begin position="12"/>
        <end position="23"/>
    </location>
</feature>
<feature type="region of interest" description="Disordered" evidence="2">
    <location>
        <begin position="1"/>
        <end position="23"/>
    </location>
</feature>
<evidence type="ECO:0000313" key="3">
    <source>
        <dbReference type="EMBL" id="ALC49733.1"/>
    </source>
</evidence>
<gene>
    <name evidence="3" type="ORF">Dbus_chrXg1589</name>
</gene>
<feature type="region of interest" description="Disordered" evidence="2">
    <location>
        <begin position="482"/>
        <end position="511"/>
    </location>
</feature>
<evidence type="ECO:0000313" key="4">
    <source>
        <dbReference type="Proteomes" id="UP000494163"/>
    </source>
</evidence>
<reference evidence="3 4" key="1">
    <citation type="submission" date="2015-08" db="EMBL/GenBank/DDBJ databases">
        <title>Ancestral chromatin configuration constrains chromatin evolution on differentiating sex chromosomes in Drosophila.</title>
        <authorList>
            <person name="Zhou Q."/>
            <person name="Bachtrog D."/>
        </authorList>
    </citation>
    <scope>NUCLEOTIDE SEQUENCE [LARGE SCALE GENOMIC DNA]</scope>
    <source>
        <tissue evidence="3">Whole larvae</tissue>
    </source>
</reference>
<accession>A0A0M3QZN6</accession>
<keyword evidence="1" id="KW-0880">Kelch repeat</keyword>
<evidence type="ECO:0000256" key="2">
    <source>
        <dbReference type="SAM" id="MobiDB-lite"/>
    </source>
</evidence>
<feature type="compositionally biased region" description="Basic residues" evidence="2">
    <location>
        <begin position="1"/>
        <end position="11"/>
    </location>
</feature>
<dbReference type="PANTHER" id="PTHR46063">
    <property type="entry name" value="KELCH DOMAIN-CONTAINING PROTEIN"/>
    <property type="match status" value="1"/>
</dbReference>
<sequence>MGKKDKNKKKGKGAEKTAMKTDKKLAAKQKKMLEKLGEADIADIVKKLEDQEGRIAAITEDVCPPPTPRSNFSLVAHPEKDELIMFGGELYNGSKTTVFNDLFFYNVTRNEWKQLRSPSGPTPRSGHQMVAVATDGGQLWMFGGEHASPSQLQFYHYRDLWTMSLKTRQWSKVAAPNGPSARSGHRMAAVKKRLFVFGGFHDNNQSYHYYNDVHVFSLESYEWLKIEIASGIAPAVRSGCCMAATTDGKIYVWGGYARTSMKKDLDRGITHTDMFALELDKHGNGNKYKWSAVKAGGYRPKPRNSVGCAVALNSKAYCFGGVMDVNEDDENVQGQFGDELLAFDLSAQAWRLLEVSEKTKTSSKKDNDKIADVEMDDDDASASSKTVTTTTDGIFTVTVGGPSSSQPYVSKIPSLFPSPRRTDVPSPRMNPGLCICKGVLYVFGGLYEEDERQQTLSDFYALDLHKLDKWRVIIAGNQKAHDWIDDSESSSSDEECSSDDDDDDSSGMETD</sequence>
<dbReference type="PANTHER" id="PTHR46063:SF1">
    <property type="entry name" value="KELCH DOMAIN-CONTAINING PROTEIN 4"/>
    <property type="match status" value="1"/>
</dbReference>
<dbReference type="SUPFAM" id="SSF117281">
    <property type="entry name" value="Kelch motif"/>
    <property type="match status" value="2"/>
</dbReference>
<dbReference type="Pfam" id="PF13415">
    <property type="entry name" value="Beta-prop_FBX42"/>
    <property type="match status" value="1"/>
</dbReference>
<dbReference type="STRING" id="30019.A0A0M3QZN6"/>
<protein>
    <submittedName>
        <fullName evidence="3">CG4069</fullName>
    </submittedName>
</protein>
<dbReference type="Gene3D" id="2.120.10.80">
    <property type="entry name" value="Kelch-type beta propeller"/>
    <property type="match status" value="2"/>
</dbReference>
<dbReference type="InterPro" id="IPR006652">
    <property type="entry name" value="Kelch_1"/>
</dbReference>
<dbReference type="InterPro" id="IPR052588">
    <property type="entry name" value="Kelch_domain_protein"/>
</dbReference>
<proteinExistence type="predicted"/>
<dbReference type="OrthoDB" id="4447at2759"/>
<name>A0A0M3QZN6_DROBS</name>
<feature type="compositionally biased region" description="Acidic residues" evidence="2">
    <location>
        <begin position="485"/>
        <end position="511"/>
    </location>
</feature>
<dbReference type="EMBL" id="CP012528">
    <property type="protein sequence ID" value="ALC49733.1"/>
    <property type="molecule type" value="Genomic_DNA"/>
</dbReference>
<dbReference type="OMA" id="PSPRVGC"/>